<name>A0A139WSC8_9CYAN</name>
<dbReference type="Proteomes" id="UP000076925">
    <property type="component" value="Unassembled WGS sequence"/>
</dbReference>
<reference evidence="1 2" key="1">
    <citation type="journal article" date="2013" name="Genome Biol. Evol.">
        <title>Genomes of Stigonematalean cyanobacteria (subsection V) and the evolution of oxygenic photosynthesis from prokaryotes to plastids.</title>
        <authorList>
            <person name="Dagan T."/>
            <person name="Roettger M."/>
            <person name="Stucken K."/>
            <person name="Landan G."/>
            <person name="Koch R."/>
            <person name="Major P."/>
            <person name="Gould S.B."/>
            <person name="Goremykin V.V."/>
            <person name="Rippka R."/>
            <person name="Tandeau de Marsac N."/>
            <person name="Gugger M."/>
            <person name="Lockhart P.J."/>
            <person name="Allen J.F."/>
            <person name="Brune I."/>
            <person name="Maus I."/>
            <person name="Puhler A."/>
            <person name="Martin W.F."/>
        </authorList>
    </citation>
    <scope>NUCLEOTIDE SEQUENCE [LARGE SCALE GENOMIC DNA]</scope>
    <source>
        <strain evidence="1 2">PCC 7110</strain>
    </source>
</reference>
<accession>A0A139WSC8</accession>
<evidence type="ECO:0000313" key="2">
    <source>
        <dbReference type="Proteomes" id="UP000076925"/>
    </source>
</evidence>
<keyword evidence="2" id="KW-1185">Reference proteome</keyword>
<protein>
    <submittedName>
        <fullName evidence="1">Uncharacterized protein</fullName>
    </submittedName>
</protein>
<proteinExistence type="predicted"/>
<gene>
    <name evidence="1" type="ORF">WA1_09335</name>
</gene>
<comment type="caution">
    <text evidence="1">The sequence shown here is derived from an EMBL/GenBank/DDBJ whole genome shotgun (WGS) entry which is preliminary data.</text>
</comment>
<dbReference type="RefSeq" id="WP_017745325.1">
    <property type="nucleotide sequence ID" value="NZ_KQ976354.1"/>
</dbReference>
<sequence>MKAIQKKTIFTEIADEEASTVSGGGPLNYLIYMLLAQTPASPGGTTITSGEIQHGWNILINAALPVNGVASSSRKRKRKFLWW</sequence>
<evidence type="ECO:0000313" key="1">
    <source>
        <dbReference type="EMBL" id="KYC35338.1"/>
    </source>
</evidence>
<dbReference type="EMBL" id="ANNX02000052">
    <property type="protein sequence ID" value="KYC35338.1"/>
    <property type="molecule type" value="Genomic_DNA"/>
</dbReference>
<organism evidence="1 2">
    <name type="scientific">Scytonema hofmannii PCC 7110</name>
    <dbReference type="NCBI Taxonomy" id="128403"/>
    <lineage>
        <taxon>Bacteria</taxon>
        <taxon>Bacillati</taxon>
        <taxon>Cyanobacteriota</taxon>
        <taxon>Cyanophyceae</taxon>
        <taxon>Nostocales</taxon>
        <taxon>Scytonemataceae</taxon>
        <taxon>Scytonema</taxon>
    </lineage>
</organism>
<dbReference type="AlphaFoldDB" id="A0A139WSC8"/>
<dbReference type="OrthoDB" id="522361at2"/>